<gene>
    <name evidence="2" type="ORF">UC35_22280</name>
</gene>
<keyword evidence="3" id="KW-1185">Reference proteome</keyword>
<organism evidence="2 3">
    <name type="scientific">Ramlibacter tataouinensis</name>
    <dbReference type="NCBI Taxonomy" id="94132"/>
    <lineage>
        <taxon>Bacteria</taxon>
        <taxon>Pseudomonadati</taxon>
        <taxon>Pseudomonadota</taxon>
        <taxon>Betaproteobacteria</taxon>
        <taxon>Burkholderiales</taxon>
        <taxon>Comamonadaceae</taxon>
        <taxon>Ramlibacter</taxon>
    </lineage>
</organism>
<dbReference type="InterPro" id="IPR036249">
    <property type="entry name" value="Thioredoxin-like_sf"/>
</dbReference>
<proteinExistence type="predicted"/>
<dbReference type="GO" id="GO:0016491">
    <property type="term" value="F:oxidoreductase activity"/>
    <property type="evidence" value="ECO:0007669"/>
    <property type="project" value="InterPro"/>
</dbReference>
<protein>
    <recommendedName>
        <fullName evidence="1">DSBA-like thioredoxin domain-containing protein</fullName>
    </recommendedName>
</protein>
<sequence>MSQKLKIDVYVELICPWCLIGKRNLSLAVEQLAVTLPELHVELDWHLVQLVPQVPREGWPFAEFYLRRLGSPEAVRQRQAQVKAAAAQAGVDIDLARIQRFPNTTLAHRLLALCAKQRAFAMDALLDRLFAANFQRGEDIGDLALLLDIAQELDLDREAAREWLATGPAELPAEPPLVSAVPLFVFNEQLALSGAQSPEALLSAIGKQLRALA</sequence>
<dbReference type="SUPFAM" id="SSF52833">
    <property type="entry name" value="Thioredoxin-like"/>
    <property type="match status" value="1"/>
</dbReference>
<evidence type="ECO:0000313" key="2">
    <source>
        <dbReference type="EMBL" id="AMO25053.1"/>
    </source>
</evidence>
<dbReference type="CDD" id="cd03024">
    <property type="entry name" value="DsbA_FrnE"/>
    <property type="match status" value="1"/>
</dbReference>
<dbReference type="PANTHER" id="PTHR13887:SF41">
    <property type="entry name" value="THIOREDOXIN SUPERFAMILY PROTEIN"/>
    <property type="match status" value="1"/>
</dbReference>
<feature type="domain" description="DSBA-like thioredoxin" evidence="1">
    <location>
        <begin position="7"/>
        <end position="166"/>
    </location>
</feature>
<name>A0A127JYZ5_9BURK</name>
<evidence type="ECO:0000313" key="3">
    <source>
        <dbReference type="Proteomes" id="UP000070433"/>
    </source>
</evidence>
<dbReference type="Pfam" id="PF01323">
    <property type="entry name" value="DSBA"/>
    <property type="match status" value="1"/>
</dbReference>
<dbReference type="AlphaFoldDB" id="A0A127JYZ5"/>
<reference evidence="2 3" key="1">
    <citation type="journal article" date="2014" name="Int. J. Syst. Evol. Microbiol.">
        <title>Ramlibacter solisilvae sp. nov., isolated from forest soil, and emended description of the genus Ramlibacter.</title>
        <authorList>
            <person name="Lee H.J."/>
            <person name="Lee S.H."/>
            <person name="Lee S.S."/>
            <person name="Lee J.S."/>
            <person name="Kim Y."/>
            <person name="Kim S.C."/>
            <person name="Jeon C.O."/>
        </authorList>
    </citation>
    <scope>NUCLEOTIDE SEQUENCE [LARGE SCALE GENOMIC DNA]</scope>
    <source>
        <strain evidence="2 3">5-10</strain>
    </source>
</reference>
<dbReference type="InterPro" id="IPR001853">
    <property type="entry name" value="DSBA-like_thioredoxin_dom"/>
</dbReference>
<dbReference type="Gene3D" id="3.40.30.10">
    <property type="entry name" value="Glutaredoxin"/>
    <property type="match status" value="1"/>
</dbReference>
<dbReference type="RefSeq" id="WP_061503482.1">
    <property type="nucleotide sequence ID" value="NZ_CP010951.1"/>
</dbReference>
<evidence type="ECO:0000259" key="1">
    <source>
        <dbReference type="Pfam" id="PF01323"/>
    </source>
</evidence>
<accession>A0A127JYZ5</accession>
<dbReference type="Proteomes" id="UP000070433">
    <property type="component" value="Chromosome"/>
</dbReference>
<dbReference type="EMBL" id="CP010951">
    <property type="protein sequence ID" value="AMO25053.1"/>
    <property type="molecule type" value="Genomic_DNA"/>
</dbReference>
<dbReference type="PANTHER" id="PTHR13887">
    <property type="entry name" value="GLUTATHIONE S-TRANSFERASE KAPPA"/>
    <property type="match status" value="1"/>
</dbReference>
<dbReference type="OrthoDB" id="9799122at2"/>